<dbReference type="GeneID" id="37036051"/>
<feature type="transmembrane region" description="Helical" evidence="2">
    <location>
        <begin position="392"/>
        <end position="413"/>
    </location>
</feature>
<accession>A0A316VWA7</accession>
<protein>
    <recommendedName>
        <fullName evidence="5">Amino acid transporter transmembrane domain-containing protein</fullName>
    </recommendedName>
</protein>
<feature type="region of interest" description="Disordered" evidence="1">
    <location>
        <begin position="485"/>
        <end position="527"/>
    </location>
</feature>
<dbReference type="EMBL" id="KZ819388">
    <property type="protein sequence ID" value="PWN41750.1"/>
    <property type="molecule type" value="Genomic_DNA"/>
</dbReference>
<sequence length="745" mass="80186">MHTTARGRELRAESPSQGAAGAFEDEDDEEADALRSISVGREEGVNGAAWDESDEEEENEEGGEEGHTDSEDEGAPLALSSGGHQERRRIVRPVQSTNGEDEAERGGGRARADSYLQTLKPSSTRTKRYWKWLTHSSPAHASLSAPHVSSNLFAASLHPAVLLSMPYYFERTGIAAGVGGLVVVAILGGAGGGLWVVLSRYVKGSTVEAITGASFGRHTRWKGNLGRAFSGILLAVYATGAAVIAYFALADLLLQVLFHYFPSGSALHDRALVTLLIGGLLTTPLVVFPLAKRTLIRLSTFFAVSLYPVILAIALSKVYTLAPDDSHTPHDKPSLDPHDKIPSFNPLHDPSVWAPYSLLPLLTLSSSPLQILAHNRSLRRRGLSGSNVKAFLAAQAAQVFFVVGFSVAFGIGVGTQGIKDRMGVDIHPNLFASLPRDDHLLNLARGFFVLILSSHLALCLVTARSSWGRLLRLFRLNPLRKRQAHAAASNAADPSPRSYAALESQQPTRPARAATGTGGRSTRKPPRAWGKLARNALGGLILWGLTASTAYFSGVGGLRRREKQGEEARFVHGSEVLGLLGAAVGFVTPALVWIIIFMLRQPRAILPLAAASQWSKSAGAWFMGPLSVLARNRGRARQGESEPLLNGEASSQRYRESLDTRGIVPPSGQASEDHASSAPTWQNEATAALSSDEATRILLARKEHQLQKRTRNRRLYQDILVVFGILPLGIALIVLGTMDLAHGGW</sequence>
<dbReference type="InParanoid" id="A0A316VWA7"/>
<dbReference type="AlphaFoldDB" id="A0A316VWA7"/>
<dbReference type="GO" id="GO:0016020">
    <property type="term" value="C:membrane"/>
    <property type="evidence" value="ECO:0007669"/>
    <property type="project" value="TreeGrafter"/>
</dbReference>
<keyword evidence="2" id="KW-1133">Transmembrane helix</keyword>
<dbReference type="PANTHER" id="PTHR22950:SF671">
    <property type="entry name" value="CHROMOSOME UNDETERMINED SCAFFOLD_75, WHOLE GENOME SHOTGUN SEQUENCE"/>
    <property type="match status" value="1"/>
</dbReference>
<gene>
    <name evidence="3" type="ORF">IE81DRAFT_324246</name>
</gene>
<evidence type="ECO:0000313" key="3">
    <source>
        <dbReference type="EMBL" id="PWN41750.1"/>
    </source>
</evidence>
<feature type="transmembrane region" description="Helical" evidence="2">
    <location>
        <begin position="228"/>
        <end position="250"/>
    </location>
</feature>
<feature type="transmembrane region" description="Helical" evidence="2">
    <location>
        <begin position="532"/>
        <end position="556"/>
    </location>
</feature>
<feature type="transmembrane region" description="Helical" evidence="2">
    <location>
        <begin position="270"/>
        <end position="291"/>
    </location>
</feature>
<keyword evidence="2" id="KW-0472">Membrane</keyword>
<feature type="region of interest" description="Disordered" evidence="1">
    <location>
        <begin position="660"/>
        <end position="681"/>
    </location>
</feature>
<evidence type="ECO:0000256" key="1">
    <source>
        <dbReference type="SAM" id="MobiDB-lite"/>
    </source>
</evidence>
<proteinExistence type="predicted"/>
<dbReference type="STRING" id="1522189.A0A316VWA7"/>
<keyword evidence="2" id="KW-0812">Transmembrane</keyword>
<feature type="transmembrane region" description="Helical" evidence="2">
    <location>
        <begin position="298"/>
        <end position="319"/>
    </location>
</feature>
<feature type="region of interest" description="Disordered" evidence="1">
    <location>
        <begin position="1"/>
        <end position="112"/>
    </location>
</feature>
<feature type="compositionally biased region" description="Basic and acidic residues" evidence="1">
    <location>
        <begin position="1"/>
        <end position="12"/>
    </location>
</feature>
<dbReference type="GO" id="GO:0015179">
    <property type="term" value="F:L-amino acid transmembrane transporter activity"/>
    <property type="evidence" value="ECO:0007669"/>
    <property type="project" value="TreeGrafter"/>
</dbReference>
<feature type="transmembrane region" description="Helical" evidence="2">
    <location>
        <begin position="175"/>
        <end position="198"/>
    </location>
</feature>
<dbReference type="Proteomes" id="UP000245783">
    <property type="component" value="Unassembled WGS sequence"/>
</dbReference>
<keyword evidence="4" id="KW-1185">Reference proteome</keyword>
<feature type="transmembrane region" description="Helical" evidence="2">
    <location>
        <begin position="576"/>
        <end position="599"/>
    </location>
</feature>
<feature type="transmembrane region" description="Helical" evidence="2">
    <location>
        <begin position="443"/>
        <end position="463"/>
    </location>
</feature>
<dbReference type="PANTHER" id="PTHR22950">
    <property type="entry name" value="AMINO ACID TRANSPORTER"/>
    <property type="match status" value="1"/>
</dbReference>
<dbReference type="RefSeq" id="XP_025368910.1">
    <property type="nucleotide sequence ID" value="XM_025514181.1"/>
</dbReference>
<name>A0A316VWA7_9BASI</name>
<evidence type="ECO:0000313" key="4">
    <source>
        <dbReference type="Proteomes" id="UP000245783"/>
    </source>
</evidence>
<feature type="transmembrane region" description="Helical" evidence="2">
    <location>
        <begin position="715"/>
        <end position="735"/>
    </location>
</feature>
<evidence type="ECO:0000256" key="2">
    <source>
        <dbReference type="SAM" id="Phobius"/>
    </source>
</evidence>
<evidence type="ECO:0008006" key="5">
    <source>
        <dbReference type="Google" id="ProtNLM"/>
    </source>
</evidence>
<feature type="compositionally biased region" description="Acidic residues" evidence="1">
    <location>
        <begin position="51"/>
        <end position="63"/>
    </location>
</feature>
<reference evidence="3 4" key="1">
    <citation type="journal article" date="2018" name="Mol. Biol. Evol.">
        <title>Broad Genomic Sampling Reveals a Smut Pathogenic Ancestry of the Fungal Clade Ustilaginomycotina.</title>
        <authorList>
            <person name="Kijpornyongpan T."/>
            <person name="Mondo S.J."/>
            <person name="Barry K."/>
            <person name="Sandor L."/>
            <person name="Lee J."/>
            <person name="Lipzen A."/>
            <person name="Pangilinan J."/>
            <person name="LaButti K."/>
            <person name="Hainaut M."/>
            <person name="Henrissat B."/>
            <person name="Grigoriev I.V."/>
            <person name="Spatafora J.W."/>
            <person name="Aime M.C."/>
        </authorList>
    </citation>
    <scope>NUCLEOTIDE SEQUENCE [LARGE SCALE GENOMIC DNA]</scope>
    <source>
        <strain evidence="3 4">MCA 4658</strain>
    </source>
</reference>
<dbReference type="OrthoDB" id="3360632at2759"/>
<organism evidence="3 4">
    <name type="scientific">Ceraceosorus guamensis</name>
    <dbReference type="NCBI Taxonomy" id="1522189"/>
    <lineage>
        <taxon>Eukaryota</taxon>
        <taxon>Fungi</taxon>
        <taxon>Dikarya</taxon>
        <taxon>Basidiomycota</taxon>
        <taxon>Ustilaginomycotina</taxon>
        <taxon>Exobasidiomycetes</taxon>
        <taxon>Ceraceosorales</taxon>
        <taxon>Ceraceosoraceae</taxon>
        <taxon>Ceraceosorus</taxon>
    </lineage>
</organism>